<evidence type="ECO:0000259" key="7">
    <source>
        <dbReference type="PROSITE" id="PS51686"/>
    </source>
</evidence>
<dbReference type="InterPro" id="IPR036974">
    <property type="entry name" value="PUA_sf"/>
</dbReference>
<dbReference type="PRINTS" id="PR02008">
    <property type="entry name" value="RCMTFAMILY"/>
</dbReference>
<evidence type="ECO:0000313" key="8">
    <source>
        <dbReference type="EMBL" id="RZF40516.1"/>
    </source>
</evidence>
<dbReference type="SMR" id="A0A482X4I7"/>
<keyword evidence="2 6" id="KW-0489">Methyltransferase</keyword>
<evidence type="ECO:0000256" key="4">
    <source>
        <dbReference type="ARBA" id="ARBA00022691"/>
    </source>
</evidence>
<dbReference type="Gene3D" id="3.40.50.150">
    <property type="entry name" value="Vaccinia Virus protein VP39"/>
    <property type="match status" value="1"/>
</dbReference>
<feature type="binding site" evidence="6">
    <location>
        <position position="296"/>
    </location>
    <ligand>
        <name>S-adenosyl-L-methionine</name>
        <dbReference type="ChEBI" id="CHEBI:59789"/>
    </ligand>
</feature>
<sequence>MKFVGYEKLSTLKLYTKYSNFAKKMKKWLDTLDVNLIECMYDNKRLEQKPSLEKDSIPKLEKLQNWFGSVPRFTTIRTNPATGSSDTIIEIIKTQLQEQAASRGRKTLPEVKQDPLLKDCVVVSCWDEQSMNSDRQSQEVIVDVKCGVAILRGADLFAPGVIAMSSETTIGSKVSVYADLAQKCLWGRTTPYSDLENKMFVGNGIALMTRKDIFAGSTKDRKTGRAIEMTDIPSRVSSISLPPKYGILQNYPSILCSHVLNPQPGDIVLDMCASPGNKTTHLASLMKHEGTLIALDRSKNKVEKLDLNCRLQGCDWVRTYAYNSIEAVDKQKISNIDGPPPYPKNSFDKILLDAPCSALGQRPHINTSMTAKHINSYPIMQKRLFDTAVSLLKPGGVLVYSTCTILVQENEGLVEWALNTYPGVIELVRADPLVGSSGTEWPGSQLTSDQRKCLQRFGPDLSQDSIEPHQSDTIGFFIAKFRKIPT</sequence>
<evidence type="ECO:0000256" key="6">
    <source>
        <dbReference type="PROSITE-ProRule" id="PRU01023"/>
    </source>
</evidence>
<comment type="caution">
    <text evidence="8">The sequence shown here is derived from an EMBL/GenBank/DDBJ whole genome shotgun (WGS) entry which is preliminary data.</text>
</comment>
<dbReference type="OrthoDB" id="260824at2759"/>
<keyword evidence="4 6" id="KW-0949">S-adenosyl-L-methionine</keyword>
<dbReference type="Proteomes" id="UP000291343">
    <property type="component" value="Unassembled WGS sequence"/>
</dbReference>
<dbReference type="InterPro" id="IPR015947">
    <property type="entry name" value="PUA-like_sf"/>
</dbReference>
<dbReference type="CDD" id="cd21150">
    <property type="entry name" value="PUA_NSun6-like"/>
    <property type="match status" value="1"/>
</dbReference>
<comment type="caution">
    <text evidence="6">Lacks conserved residue(s) required for the propagation of feature annotation.</text>
</comment>
<keyword evidence="5 6" id="KW-0694">RNA-binding</keyword>
<dbReference type="InterPro" id="IPR018314">
    <property type="entry name" value="RsmB/NOL1/NOP2-like_CS"/>
</dbReference>
<dbReference type="PROSITE" id="PS51686">
    <property type="entry name" value="SAM_MT_RSMB_NOP"/>
    <property type="match status" value="1"/>
</dbReference>
<dbReference type="InterPro" id="IPR049560">
    <property type="entry name" value="MeTrfase_RsmB-F_NOP2_cat"/>
</dbReference>
<reference evidence="8 9" key="1">
    <citation type="journal article" date="2017" name="Gigascience">
        <title>Genome sequence of the small brown planthopper, Laodelphax striatellus.</title>
        <authorList>
            <person name="Zhu J."/>
            <person name="Jiang F."/>
            <person name="Wang X."/>
            <person name="Yang P."/>
            <person name="Bao Y."/>
            <person name="Zhao W."/>
            <person name="Wang W."/>
            <person name="Lu H."/>
            <person name="Wang Q."/>
            <person name="Cui N."/>
            <person name="Li J."/>
            <person name="Chen X."/>
            <person name="Luo L."/>
            <person name="Yu J."/>
            <person name="Kang L."/>
            <person name="Cui F."/>
        </authorList>
    </citation>
    <scope>NUCLEOTIDE SEQUENCE [LARGE SCALE GENOMIC DNA]</scope>
    <source>
        <strain evidence="8">Lst14</strain>
    </source>
</reference>
<dbReference type="Pfam" id="PF01189">
    <property type="entry name" value="Methyltr_RsmB-F"/>
    <property type="match status" value="1"/>
</dbReference>
<dbReference type="PANTHER" id="PTHR22807:SF34">
    <property type="entry name" value="TRNA (CYTOSINE(72)-C(5))-METHYLTRANSFERASE NSUN6"/>
    <property type="match status" value="1"/>
</dbReference>
<evidence type="ECO:0000313" key="9">
    <source>
        <dbReference type="Proteomes" id="UP000291343"/>
    </source>
</evidence>
<accession>A0A482X4I7</accession>
<evidence type="ECO:0000256" key="5">
    <source>
        <dbReference type="ARBA" id="ARBA00022884"/>
    </source>
</evidence>
<name>A0A482X4I7_LAOST</name>
<dbReference type="PANTHER" id="PTHR22807">
    <property type="entry name" value="NOP2 YEAST -RELATED NOL1/NOP2/FMU SUN DOMAIN-CONTAINING"/>
    <property type="match status" value="1"/>
</dbReference>
<comment type="similarity">
    <text evidence="1 6">Belongs to the class I-like SAM-binding methyltransferase superfamily. RsmB/NOP family.</text>
</comment>
<protein>
    <recommendedName>
        <fullName evidence="7">SAM-dependent MTase RsmB/NOP-type domain-containing protein</fullName>
    </recommendedName>
</protein>
<proteinExistence type="inferred from homology"/>
<dbReference type="InterPro" id="IPR029063">
    <property type="entry name" value="SAM-dependent_MTases_sf"/>
</dbReference>
<evidence type="ECO:0000256" key="1">
    <source>
        <dbReference type="ARBA" id="ARBA00007494"/>
    </source>
</evidence>
<organism evidence="8 9">
    <name type="scientific">Laodelphax striatellus</name>
    <name type="common">Small brown planthopper</name>
    <name type="synonym">Delphax striatella</name>
    <dbReference type="NCBI Taxonomy" id="195883"/>
    <lineage>
        <taxon>Eukaryota</taxon>
        <taxon>Metazoa</taxon>
        <taxon>Ecdysozoa</taxon>
        <taxon>Arthropoda</taxon>
        <taxon>Hexapoda</taxon>
        <taxon>Insecta</taxon>
        <taxon>Pterygota</taxon>
        <taxon>Neoptera</taxon>
        <taxon>Paraneoptera</taxon>
        <taxon>Hemiptera</taxon>
        <taxon>Auchenorrhyncha</taxon>
        <taxon>Fulgoroidea</taxon>
        <taxon>Delphacidae</taxon>
        <taxon>Criomorphinae</taxon>
        <taxon>Laodelphax</taxon>
    </lineage>
</organism>
<dbReference type="InterPro" id="IPR023267">
    <property type="entry name" value="RCMT"/>
</dbReference>
<dbReference type="FunCoup" id="A0A482X4I7">
    <property type="interactions" value="1211"/>
</dbReference>
<evidence type="ECO:0000256" key="2">
    <source>
        <dbReference type="ARBA" id="ARBA00022603"/>
    </source>
</evidence>
<dbReference type="SUPFAM" id="SSF88697">
    <property type="entry name" value="PUA domain-like"/>
    <property type="match status" value="1"/>
</dbReference>
<feature type="binding site" evidence="6">
    <location>
        <position position="353"/>
    </location>
    <ligand>
        <name>S-adenosyl-L-methionine</name>
        <dbReference type="ChEBI" id="CHEBI:59789"/>
    </ligand>
</feature>
<keyword evidence="3 6" id="KW-0808">Transferase</keyword>
<gene>
    <name evidence="8" type="ORF">LSTR_LSTR000395</name>
</gene>
<feature type="active site" description="Nucleophile" evidence="6">
    <location>
        <position position="403"/>
    </location>
</feature>
<evidence type="ECO:0000256" key="3">
    <source>
        <dbReference type="ARBA" id="ARBA00022679"/>
    </source>
</evidence>
<dbReference type="PROSITE" id="PS50890">
    <property type="entry name" value="PUA"/>
    <property type="match status" value="1"/>
</dbReference>
<dbReference type="CDD" id="cd02440">
    <property type="entry name" value="AdoMet_MTases"/>
    <property type="match status" value="1"/>
</dbReference>
<keyword evidence="9" id="KW-1185">Reference proteome</keyword>
<feature type="binding site" evidence="6">
    <location>
        <position position="329"/>
    </location>
    <ligand>
        <name>S-adenosyl-L-methionine</name>
        <dbReference type="ChEBI" id="CHEBI:59789"/>
    </ligand>
</feature>
<feature type="domain" description="SAM-dependent MTase RsmB/NOP-type" evidence="7">
    <location>
        <begin position="175"/>
        <end position="484"/>
    </location>
</feature>
<dbReference type="GO" id="GO:0003723">
    <property type="term" value="F:RNA binding"/>
    <property type="evidence" value="ECO:0007669"/>
    <property type="project" value="UniProtKB-UniRule"/>
</dbReference>
<dbReference type="STRING" id="195883.A0A482X4I7"/>
<dbReference type="GO" id="GO:0008173">
    <property type="term" value="F:RNA methyltransferase activity"/>
    <property type="evidence" value="ECO:0007669"/>
    <property type="project" value="InterPro"/>
</dbReference>
<dbReference type="SUPFAM" id="SSF53335">
    <property type="entry name" value="S-adenosyl-L-methionine-dependent methyltransferases"/>
    <property type="match status" value="1"/>
</dbReference>
<dbReference type="Gene3D" id="2.30.130.10">
    <property type="entry name" value="PUA domain"/>
    <property type="match status" value="1"/>
</dbReference>
<dbReference type="InterPro" id="IPR001678">
    <property type="entry name" value="MeTrfase_RsmB-F_NOP2_dom"/>
</dbReference>
<dbReference type="PROSITE" id="PS01153">
    <property type="entry name" value="NOL1_NOP2_SUN"/>
    <property type="match status" value="1"/>
</dbReference>
<dbReference type="GO" id="GO:0001510">
    <property type="term" value="P:RNA methylation"/>
    <property type="evidence" value="ECO:0007669"/>
    <property type="project" value="InterPro"/>
</dbReference>
<dbReference type="EMBL" id="QKKF02018223">
    <property type="protein sequence ID" value="RZF40516.1"/>
    <property type="molecule type" value="Genomic_DNA"/>
</dbReference>
<dbReference type="AlphaFoldDB" id="A0A482X4I7"/>
<dbReference type="InParanoid" id="A0A482X4I7"/>